<comment type="subcellular location">
    <subcellularLocation>
        <location evidence="1">Membrane</location>
        <topology evidence="1">Multi-pass membrane protein</topology>
    </subcellularLocation>
</comment>
<keyword evidence="6" id="KW-0560">Oxidoreductase</keyword>
<dbReference type="InterPro" id="IPR044698">
    <property type="entry name" value="VKOR/LTO1"/>
</dbReference>
<comment type="caution">
    <text evidence="12">The sequence shown here is derived from an EMBL/GenBank/DDBJ whole genome shotgun (WGS) entry which is preliminary data.</text>
</comment>
<dbReference type="PANTHER" id="PTHR34573:SF1">
    <property type="entry name" value="VITAMIN K EPOXIDE REDUCTASE DOMAIN-CONTAINING PROTEIN"/>
    <property type="match status" value="1"/>
</dbReference>
<evidence type="ECO:0000256" key="4">
    <source>
        <dbReference type="ARBA" id="ARBA00022719"/>
    </source>
</evidence>
<evidence type="ECO:0000256" key="10">
    <source>
        <dbReference type="SAM" id="Phobius"/>
    </source>
</evidence>
<feature type="transmembrane region" description="Helical" evidence="10">
    <location>
        <begin position="67"/>
        <end position="88"/>
    </location>
</feature>
<evidence type="ECO:0000256" key="6">
    <source>
        <dbReference type="ARBA" id="ARBA00023002"/>
    </source>
</evidence>
<dbReference type="Proteomes" id="UP000177171">
    <property type="component" value="Unassembled WGS sequence"/>
</dbReference>
<keyword evidence="7 10" id="KW-0472">Membrane</keyword>
<keyword evidence="9" id="KW-0676">Redox-active center</keyword>
<dbReference type="Pfam" id="PF07884">
    <property type="entry name" value="VKOR"/>
    <property type="match status" value="1"/>
</dbReference>
<comment type="similarity">
    <text evidence="2">Belongs to the VKOR family.</text>
</comment>
<reference evidence="12 13" key="1">
    <citation type="journal article" date="2016" name="Nat. Commun.">
        <title>Thousands of microbial genomes shed light on interconnected biogeochemical processes in an aquifer system.</title>
        <authorList>
            <person name="Anantharaman K."/>
            <person name="Brown C.T."/>
            <person name="Hug L.A."/>
            <person name="Sharon I."/>
            <person name="Castelle C.J."/>
            <person name="Probst A.J."/>
            <person name="Thomas B.C."/>
            <person name="Singh A."/>
            <person name="Wilkins M.J."/>
            <person name="Karaoz U."/>
            <person name="Brodie E.L."/>
            <person name="Williams K.H."/>
            <person name="Hubbard S.S."/>
            <person name="Banfield J.F."/>
        </authorList>
    </citation>
    <scope>NUCLEOTIDE SEQUENCE [LARGE SCALE GENOMIC DNA]</scope>
</reference>
<name>A0A1G2LQX3_9BACT</name>
<dbReference type="SMART" id="SM00756">
    <property type="entry name" value="VKc"/>
    <property type="match status" value="1"/>
</dbReference>
<dbReference type="GO" id="GO:0048038">
    <property type="term" value="F:quinone binding"/>
    <property type="evidence" value="ECO:0007669"/>
    <property type="project" value="UniProtKB-KW"/>
</dbReference>
<evidence type="ECO:0000256" key="3">
    <source>
        <dbReference type="ARBA" id="ARBA00022692"/>
    </source>
</evidence>
<evidence type="ECO:0000313" key="12">
    <source>
        <dbReference type="EMBL" id="OHA14020.1"/>
    </source>
</evidence>
<evidence type="ECO:0000259" key="11">
    <source>
        <dbReference type="SMART" id="SM00756"/>
    </source>
</evidence>
<sequence length="153" mass="17152">MNLEKLLKNSSMPPKWLIYSLLFLSLIGFLDADYITIKHYLGVPLTCSIFEGCEKVTTSQYATVGNIPVALFGAVYYLSILVLVILYLDTGRVGAIRLISRFSVAGFLASLWFIYLQLFVIGAICFYCMVSAVTSTSIFIVGMRLMIKEYKNN</sequence>
<feature type="domain" description="Vitamin K epoxide reductase" evidence="11">
    <location>
        <begin position="14"/>
        <end position="146"/>
    </location>
</feature>
<dbReference type="CDD" id="cd12916">
    <property type="entry name" value="VKOR_1"/>
    <property type="match status" value="1"/>
</dbReference>
<feature type="transmembrane region" description="Helical" evidence="10">
    <location>
        <begin position="121"/>
        <end position="147"/>
    </location>
</feature>
<proteinExistence type="inferred from homology"/>
<dbReference type="AlphaFoldDB" id="A0A1G2LQX3"/>
<feature type="transmembrane region" description="Helical" evidence="10">
    <location>
        <begin position="95"/>
        <end position="115"/>
    </location>
</feature>
<evidence type="ECO:0000313" key="13">
    <source>
        <dbReference type="Proteomes" id="UP000177171"/>
    </source>
</evidence>
<keyword evidence="8" id="KW-1015">Disulfide bond</keyword>
<evidence type="ECO:0000256" key="7">
    <source>
        <dbReference type="ARBA" id="ARBA00023136"/>
    </source>
</evidence>
<evidence type="ECO:0000256" key="2">
    <source>
        <dbReference type="ARBA" id="ARBA00006214"/>
    </source>
</evidence>
<dbReference type="PANTHER" id="PTHR34573">
    <property type="entry name" value="VKC DOMAIN-CONTAINING PROTEIN"/>
    <property type="match status" value="1"/>
</dbReference>
<evidence type="ECO:0000256" key="1">
    <source>
        <dbReference type="ARBA" id="ARBA00004141"/>
    </source>
</evidence>
<gene>
    <name evidence="12" type="ORF">A3G49_06175</name>
</gene>
<keyword evidence="3 10" id="KW-0812">Transmembrane</keyword>
<evidence type="ECO:0000256" key="5">
    <source>
        <dbReference type="ARBA" id="ARBA00022989"/>
    </source>
</evidence>
<keyword evidence="5 10" id="KW-1133">Transmembrane helix</keyword>
<dbReference type="InterPro" id="IPR012932">
    <property type="entry name" value="VKOR"/>
</dbReference>
<dbReference type="GO" id="GO:0016020">
    <property type="term" value="C:membrane"/>
    <property type="evidence" value="ECO:0007669"/>
    <property type="project" value="UniProtKB-SubCell"/>
</dbReference>
<keyword evidence="4" id="KW-0874">Quinone</keyword>
<accession>A0A1G2LQX3</accession>
<evidence type="ECO:0000256" key="9">
    <source>
        <dbReference type="ARBA" id="ARBA00023284"/>
    </source>
</evidence>
<evidence type="ECO:0000256" key="8">
    <source>
        <dbReference type="ARBA" id="ARBA00023157"/>
    </source>
</evidence>
<organism evidence="12 13">
    <name type="scientific">Candidatus Sungbacteria bacterium RIFCSPLOWO2_12_FULL_41_11</name>
    <dbReference type="NCBI Taxonomy" id="1802286"/>
    <lineage>
        <taxon>Bacteria</taxon>
        <taxon>Candidatus Sungiibacteriota</taxon>
    </lineage>
</organism>
<dbReference type="InterPro" id="IPR038354">
    <property type="entry name" value="VKOR_sf"/>
</dbReference>
<dbReference type="GO" id="GO:0016491">
    <property type="term" value="F:oxidoreductase activity"/>
    <property type="evidence" value="ECO:0007669"/>
    <property type="project" value="UniProtKB-KW"/>
</dbReference>
<dbReference type="EMBL" id="MHQY01000014">
    <property type="protein sequence ID" value="OHA14020.1"/>
    <property type="molecule type" value="Genomic_DNA"/>
</dbReference>
<dbReference type="Gene3D" id="1.20.1440.130">
    <property type="entry name" value="VKOR domain"/>
    <property type="match status" value="1"/>
</dbReference>
<protein>
    <recommendedName>
        <fullName evidence="11">Vitamin K epoxide reductase domain-containing protein</fullName>
    </recommendedName>
</protein>